<dbReference type="EMBL" id="VSSQ01003199">
    <property type="protein sequence ID" value="MPM19558.1"/>
    <property type="molecule type" value="Genomic_DNA"/>
</dbReference>
<dbReference type="AlphaFoldDB" id="A0A644XUW5"/>
<comment type="caution">
    <text evidence="1">The sequence shown here is derived from an EMBL/GenBank/DDBJ whole genome shotgun (WGS) entry which is preliminary data.</text>
</comment>
<gene>
    <name evidence="1" type="ORF">SDC9_65984</name>
</gene>
<sequence>MCAVGQDVGCKLRQIFLFKIAERQLAHVLRYAHTFFGGRLCPRYVGVAVFKEVRQIDNRHGHNGYADQNP</sequence>
<evidence type="ECO:0000313" key="1">
    <source>
        <dbReference type="EMBL" id="MPM19558.1"/>
    </source>
</evidence>
<proteinExistence type="predicted"/>
<protein>
    <submittedName>
        <fullName evidence="1">Uncharacterized protein</fullName>
    </submittedName>
</protein>
<reference evidence="1" key="1">
    <citation type="submission" date="2019-08" db="EMBL/GenBank/DDBJ databases">
        <authorList>
            <person name="Kucharzyk K."/>
            <person name="Murdoch R.W."/>
            <person name="Higgins S."/>
            <person name="Loffler F."/>
        </authorList>
    </citation>
    <scope>NUCLEOTIDE SEQUENCE</scope>
</reference>
<accession>A0A644XUW5</accession>
<organism evidence="1">
    <name type="scientific">bioreactor metagenome</name>
    <dbReference type="NCBI Taxonomy" id="1076179"/>
    <lineage>
        <taxon>unclassified sequences</taxon>
        <taxon>metagenomes</taxon>
        <taxon>ecological metagenomes</taxon>
    </lineage>
</organism>
<name>A0A644XUW5_9ZZZZ</name>